<organism evidence="1 2">
    <name type="scientific">Rotaria magnacalcarata</name>
    <dbReference type="NCBI Taxonomy" id="392030"/>
    <lineage>
        <taxon>Eukaryota</taxon>
        <taxon>Metazoa</taxon>
        <taxon>Spiralia</taxon>
        <taxon>Gnathifera</taxon>
        <taxon>Rotifera</taxon>
        <taxon>Eurotatoria</taxon>
        <taxon>Bdelloidea</taxon>
        <taxon>Philodinida</taxon>
        <taxon>Philodinidae</taxon>
        <taxon>Rotaria</taxon>
    </lineage>
</organism>
<dbReference type="AlphaFoldDB" id="A0A820DPQ7"/>
<comment type="caution">
    <text evidence="1">The sequence shown here is derived from an EMBL/GenBank/DDBJ whole genome shotgun (WGS) entry which is preliminary data.</text>
</comment>
<dbReference type="EMBL" id="CAJOBG010008106">
    <property type="protein sequence ID" value="CAF4235183.1"/>
    <property type="molecule type" value="Genomic_DNA"/>
</dbReference>
<keyword evidence="2" id="KW-1185">Reference proteome</keyword>
<name>A0A820DPQ7_9BILA</name>
<sequence length="224" mass="26401">MDAKFLPEHFNTPFRSCFTKDTINKLLKSCRSNLKLRFFLKSLQSLIGSVPVAQFDIKVSYSPQQFVLESIEDHYRIQMKTSDKSIDSIFLRSAEQKFHQFNTDLFNKPNHSIRKTNRQNEFSQGIFPSIDNKNNPPSEITDYFKQQLSESWNKLLSDNEHEKENPTIEEITQLLNLFRDESTKLYYKFSISITLSNEQLFEADLLFRIKPTVLIPLLLEKDLY</sequence>
<evidence type="ECO:0000313" key="1">
    <source>
        <dbReference type="EMBL" id="CAF4235183.1"/>
    </source>
</evidence>
<dbReference type="Proteomes" id="UP000663866">
    <property type="component" value="Unassembled WGS sequence"/>
</dbReference>
<protein>
    <submittedName>
        <fullName evidence="1">Uncharacterized protein</fullName>
    </submittedName>
</protein>
<proteinExistence type="predicted"/>
<gene>
    <name evidence="1" type="ORF">OVN521_LOCUS28199</name>
</gene>
<reference evidence="1" key="1">
    <citation type="submission" date="2021-02" db="EMBL/GenBank/DDBJ databases">
        <authorList>
            <person name="Nowell W R."/>
        </authorList>
    </citation>
    <scope>NUCLEOTIDE SEQUENCE</scope>
</reference>
<accession>A0A820DPQ7</accession>
<evidence type="ECO:0000313" key="2">
    <source>
        <dbReference type="Proteomes" id="UP000663866"/>
    </source>
</evidence>